<evidence type="ECO:0000313" key="1">
    <source>
        <dbReference type="EMBL" id="OMP85547.1"/>
    </source>
</evidence>
<name>A0A1S8BDE3_9PEZI</name>
<dbReference type="SUPFAM" id="SSF55729">
    <property type="entry name" value="Acyl-CoA N-acyltransferases (Nat)"/>
    <property type="match status" value="1"/>
</dbReference>
<organism evidence="1 2">
    <name type="scientific">Diplodia seriata</name>
    <dbReference type="NCBI Taxonomy" id="420778"/>
    <lineage>
        <taxon>Eukaryota</taxon>
        <taxon>Fungi</taxon>
        <taxon>Dikarya</taxon>
        <taxon>Ascomycota</taxon>
        <taxon>Pezizomycotina</taxon>
        <taxon>Dothideomycetes</taxon>
        <taxon>Dothideomycetes incertae sedis</taxon>
        <taxon>Botryosphaeriales</taxon>
        <taxon>Botryosphaeriaceae</taxon>
        <taxon>Diplodia</taxon>
    </lineage>
</organism>
<dbReference type="Gene3D" id="3.40.630.30">
    <property type="match status" value="1"/>
</dbReference>
<comment type="caution">
    <text evidence="1">The sequence shown here is derived from an EMBL/GenBank/DDBJ whole genome shotgun (WGS) entry which is preliminary data.</text>
</comment>
<gene>
    <name evidence="1" type="ORF">BK809_0004218</name>
</gene>
<accession>A0A1S8BDE3</accession>
<evidence type="ECO:0008006" key="3">
    <source>
        <dbReference type="Google" id="ProtNLM"/>
    </source>
</evidence>
<evidence type="ECO:0000313" key="2">
    <source>
        <dbReference type="Proteomes" id="UP000190776"/>
    </source>
</evidence>
<reference evidence="1 2" key="1">
    <citation type="submission" date="2017-01" db="EMBL/GenBank/DDBJ databases">
        <title>Draft genome sequence of Diplodia seriata F98.1, a fungal species involved in grapevine trunk diseases.</title>
        <authorList>
            <person name="Robert-Siegwald G."/>
            <person name="Vallet J."/>
            <person name="Abou-Mansour E."/>
            <person name="Xu J."/>
            <person name="Rey P."/>
            <person name="Bertsch C."/>
            <person name="Rego C."/>
            <person name="Larignon P."/>
            <person name="Fontaine F."/>
            <person name="Lebrun M.-H."/>
        </authorList>
    </citation>
    <scope>NUCLEOTIDE SEQUENCE [LARGE SCALE GENOMIC DNA]</scope>
    <source>
        <strain evidence="1 2">F98.1</strain>
    </source>
</reference>
<protein>
    <recommendedName>
        <fullName evidence="3">N-acetyltransferase domain-containing protein</fullName>
    </recommendedName>
</protein>
<dbReference type="OrthoDB" id="2326446at2759"/>
<dbReference type="EMBL" id="MSZU01000084">
    <property type="protein sequence ID" value="OMP85547.1"/>
    <property type="molecule type" value="Genomic_DNA"/>
</dbReference>
<dbReference type="InterPro" id="IPR016181">
    <property type="entry name" value="Acyl_CoA_acyltransferase"/>
</dbReference>
<dbReference type="AlphaFoldDB" id="A0A1S8BDE3"/>
<sequence length="130" mass="14735">MAEIHPIGHIAIDAGCREAEPLNLDLPDSGVYWIKTFYISKVLQRSGVGRAVMDMIETTATEAPLCARVLALDTLFKVGLFGRCSANSNHEWYARRGYRVIKVVQNFYQDPDPEGKIWDTKTVFMRRDIS</sequence>
<proteinExistence type="predicted"/>
<dbReference type="STRING" id="420778.A0A1S8BDE3"/>
<dbReference type="Proteomes" id="UP000190776">
    <property type="component" value="Unassembled WGS sequence"/>
</dbReference>